<dbReference type="AlphaFoldDB" id="A0A9N9BZ68"/>
<protein>
    <submittedName>
        <fullName evidence="2">7328_t:CDS:1</fullName>
    </submittedName>
</protein>
<accession>A0A9N9BZ68</accession>
<dbReference type="EMBL" id="CAJVPI010000974">
    <property type="protein sequence ID" value="CAG8586047.1"/>
    <property type="molecule type" value="Genomic_DNA"/>
</dbReference>
<keyword evidence="3" id="KW-1185">Reference proteome</keyword>
<gene>
    <name evidence="2" type="ORF">PBRASI_LOCUS6874</name>
</gene>
<feature type="region of interest" description="Disordered" evidence="1">
    <location>
        <begin position="11"/>
        <end position="41"/>
    </location>
</feature>
<comment type="caution">
    <text evidence="2">The sequence shown here is derived from an EMBL/GenBank/DDBJ whole genome shotgun (WGS) entry which is preliminary data.</text>
</comment>
<dbReference type="Proteomes" id="UP000789739">
    <property type="component" value="Unassembled WGS sequence"/>
</dbReference>
<reference evidence="2" key="1">
    <citation type="submission" date="2021-06" db="EMBL/GenBank/DDBJ databases">
        <authorList>
            <person name="Kallberg Y."/>
            <person name="Tangrot J."/>
            <person name="Rosling A."/>
        </authorList>
    </citation>
    <scope>NUCLEOTIDE SEQUENCE</scope>
    <source>
        <strain evidence="2">BR232B</strain>
    </source>
</reference>
<evidence type="ECO:0000256" key="1">
    <source>
        <dbReference type="SAM" id="MobiDB-lite"/>
    </source>
</evidence>
<proteinExistence type="predicted"/>
<sequence>MLCGYTFQPARTTRTTQSTLSPTSLPSNASESKATYSSDDNTDMALSANNVRILVRAVVGIASLVALGTKGRDTRNEIESGMAYEREERKGVAWYEERKGVVRGTKGRNGKGVAWYEERYESSNGMAWYEERKGVVQVRKGVVRGCQDHLHSADQAVEKTLIVRI</sequence>
<evidence type="ECO:0000313" key="3">
    <source>
        <dbReference type="Proteomes" id="UP000789739"/>
    </source>
</evidence>
<evidence type="ECO:0000313" key="2">
    <source>
        <dbReference type="EMBL" id="CAG8586047.1"/>
    </source>
</evidence>
<name>A0A9N9BZ68_9GLOM</name>
<feature type="compositionally biased region" description="Low complexity" evidence="1">
    <location>
        <begin position="11"/>
        <end position="30"/>
    </location>
</feature>
<organism evidence="2 3">
    <name type="scientific">Paraglomus brasilianum</name>
    <dbReference type="NCBI Taxonomy" id="144538"/>
    <lineage>
        <taxon>Eukaryota</taxon>
        <taxon>Fungi</taxon>
        <taxon>Fungi incertae sedis</taxon>
        <taxon>Mucoromycota</taxon>
        <taxon>Glomeromycotina</taxon>
        <taxon>Glomeromycetes</taxon>
        <taxon>Paraglomerales</taxon>
        <taxon>Paraglomeraceae</taxon>
        <taxon>Paraglomus</taxon>
    </lineage>
</organism>